<reference evidence="5 6" key="1">
    <citation type="journal article" date="2017" name="Nat. Ecol. Evol.">
        <title>Scallop genome provides insights into evolution of bilaterian karyotype and development.</title>
        <authorList>
            <person name="Wang S."/>
            <person name="Zhang J."/>
            <person name="Jiao W."/>
            <person name="Li J."/>
            <person name="Xun X."/>
            <person name="Sun Y."/>
            <person name="Guo X."/>
            <person name="Huan P."/>
            <person name="Dong B."/>
            <person name="Zhang L."/>
            <person name="Hu X."/>
            <person name="Sun X."/>
            <person name="Wang J."/>
            <person name="Zhao C."/>
            <person name="Wang Y."/>
            <person name="Wang D."/>
            <person name="Huang X."/>
            <person name="Wang R."/>
            <person name="Lv J."/>
            <person name="Li Y."/>
            <person name="Zhang Z."/>
            <person name="Liu B."/>
            <person name="Lu W."/>
            <person name="Hui Y."/>
            <person name="Liang J."/>
            <person name="Zhou Z."/>
            <person name="Hou R."/>
            <person name="Li X."/>
            <person name="Liu Y."/>
            <person name="Li H."/>
            <person name="Ning X."/>
            <person name="Lin Y."/>
            <person name="Zhao L."/>
            <person name="Xing Q."/>
            <person name="Dou J."/>
            <person name="Li Y."/>
            <person name="Mao J."/>
            <person name="Guo H."/>
            <person name="Dou H."/>
            <person name="Li T."/>
            <person name="Mu C."/>
            <person name="Jiang W."/>
            <person name="Fu Q."/>
            <person name="Fu X."/>
            <person name="Miao Y."/>
            <person name="Liu J."/>
            <person name="Yu Q."/>
            <person name="Li R."/>
            <person name="Liao H."/>
            <person name="Li X."/>
            <person name="Kong Y."/>
            <person name="Jiang Z."/>
            <person name="Chourrout D."/>
            <person name="Li R."/>
            <person name="Bao Z."/>
        </authorList>
    </citation>
    <scope>NUCLEOTIDE SEQUENCE [LARGE SCALE GENOMIC DNA]</scope>
    <source>
        <strain evidence="5 6">PY_sf001</strain>
    </source>
</reference>
<dbReference type="CDD" id="cd00117">
    <property type="entry name" value="TFP"/>
    <property type="match status" value="1"/>
</dbReference>
<comment type="caution">
    <text evidence="1">Lacks conserved residue(s) required for the propagation of feature annotation.</text>
</comment>
<evidence type="ECO:0000313" key="6">
    <source>
        <dbReference type="Proteomes" id="UP000242188"/>
    </source>
</evidence>
<dbReference type="PROSITE" id="PS51670">
    <property type="entry name" value="SHKT"/>
    <property type="match status" value="1"/>
</dbReference>
<keyword evidence="6" id="KW-1185">Reference proteome</keyword>
<dbReference type="OrthoDB" id="10005154at2759"/>
<comment type="caution">
    <text evidence="5">The sequence shown here is derived from an EMBL/GenBank/DDBJ whole genome shotgun (WGS) entry which is preliminary data.</text>
</comment>
<evidence type="ECO:0000313" key="5">
    <source>
        <dbReference type="EMBL" id="OWF46532.1"/>
    </source>
</evidence>
<feature type="chain" id="PRO_5012307007" evidence="3">
    <location>
        <begin position="21"/>
        <end position="751"/>
    </location>
</feature>
<protein>
    <submittedName>
        <fullName evidence="5">IgGFc-binding protein</fullName>
    </submittedName>
</protein>
<feature type="region of interest" description="Disordered" evidence="2">
    <location>
        <begin position="267"/>
        <end position="304"/>
    </location>
</feature>
<feature type="region of interest" description="Disordered" evidence="2">
    <location>
        <begin position="228"/>
        <end position="249"/>
    </location>
</feature>
<dbReference type="PANTHER" id="PTHR46534:SF1">
    <property type="entry name" value="IGGFC-BINDING PROTEIN N-TERMINAL DOMAIN-CONTAINING PROTEIN"/>
    <property type="match status" value="1"/>
</dbReference>
<evidence type="ECO:0000259" key="4">
    <source>
        <dbReference type="PROSITE" id="PS51670"/>
    </source>
</evidence>
<dbReference type="InterPro" id="IPR003582">
    <property type="entry name" value="ShKT_dom"/>
</dbReference>
<dbReference type="AlphaFoldDB" id="A0A210QCU3"/>
<proteinExistence type="predicted"/>
<evidence type="ECO:0000256" key="2">
    <source>
        <dbReference type="SAM" id="MobiDB-lite"/>
    </source>
</evidence>
<feature type="domain" description="ShKT" evidence="4">
    <location>
        <begin position="182"/>
        <end position="217"/>
    </location>
</feature>
<gene>
    <name evidence="5" type="ORF">KP79_PYT23218</name>
</gene>
<dbReference type="Proteomes" id="UP000242188">
    <property type="component" value="Unassembled WGS sequence"/>
</dbReference>
<accession>A0A210QCU3</accession>
<dbReference type="EMBL" id="NEDP02004168">
    <property type="protein sequence ID" value="OWF46532.1"/>
    <property type="molecule type" value="Genomic_DNA"/>
</dbReference>
<dbReference type="InterPro" id="IPR035234">
    <property type="entry name" value="IgGFc-bd_N"/>
</dbReference>
<keyword evidence="3" id="KW-0732">Signal</keyword>
<evidence type="ECO:0000256" key="1">
    <source>
        <dbReference type="PROSITE-ProRule" id="PRU01005"/>
    </source>
</evidence>
<name>A0A210QCU3_MIZYE</name>
<organism evidence="5 6">
    <name type="scientific">Mizuhopecten yessoensis</name>
    <name type="common">Japanese scallop</name>
    <name type="synonym">Patinopecten yessoensis</name>
    <dbReference type="NCBI Taxonomy" id="6573"/>
    <lineage>
        <taxon>Eukaryota</taxon>
        <taxon>Metazoa</taxon>
        <taxon>Spiralia</taxon>
        <taxon>Lophotrochozoa</taxon>
        <taxon>Mollusca</taxon>
        <taxon>Bivalvia</taxon>
        <taxon>Autobranchia</taxon>
        <taxon>Pteriomorphia</taxon>
        <taxon>Pectinida</taxon>
        <taxon>Pectinoidea</taxon>
        <taxon>Pectinidae</taxon>
        <taxon>Mizuhopecten</taxon>
    </lineage>
</organism>
<dbReference type="Pfam" id="PF17517">
    <property type="entry name" value="IgGFc_binding"/>
    <property type="match status" value="1"/>
</dbReference>
<dbReference type="SUPFAM" id="SSF57302">
    <property type="entry name" value="Snake toxin-like"/>
    <property type="match status" value="1"/>
</dbReference>
<evidence type="ECO:0000256" key="3">
    <source>
        <dbReference type="SAM" id="SignalP"/>
    </source>
</evidence>
<feature type="compositionally biased region" description="Low complexity" evidence="2">
    <location>
        <begin position="231"/>
        <end position="241"/>
    </location>
</feature>
<sequence length="751" mass="82038">MATKALIGAVFVGLVLQSSGLTCYECYSAREPQLCTYHRECGQNEKCGTHKTRDNYGATVYHLECLYDTICEGSESPPTFVGRRKRDSYQSEVTCCDTDLCNHGNNIAATTEIPIDSTTVLGCHDNSVCEVFKHLQVQTCDSDDIAIRLCPSMCNRCNDVTSDVPMSGSVTSGLEVMSPSVCRDTNTNCAYLDDTVRMCEHHEVAIHLGCQKTCNLCDAISSTGTYPPDVTNTSNKLTTETTEPDSTPQSTELIYATSERYTEYLTRPNSTENSTPYTFQPRSTENLSGETFPSRSTPHAPVTTTDLQEQYRTSASHLLPDTTYAVTTTLPPTTTPRLCDVTPPTGGQEYVFLYPTNKVPADSHLDLLLASNEAGSLTLRGLGGHVCLNYTYTNESKTIQVPQLLQIGKQRIENNGIQVITSNDVTLHAMYHDPSTTDGFLILPVRELSDTYVVPSYDKNGIFKTFIGVTAVEDGTTLEMKLHTNHDYFLNGRTYRDGDKLTIYLNALEAFELAHTGDVTGTLISSNHPIAVQTGSQCSSVPVGTGTCNHLQEMVPPVSGLGSVYIVPPLVSSQGYIVRIIAAYPTTIVDIKNGDHAELSGFILPEAGNFSNIEVTSSALTFINSSQPVLVTHYAEGAHRGEPAMTVIPPLYQYRTEYDISVSDRQGYENYLALIIPTNHINDVMINGVTLSSLADVYKHHGIHDSIVYSAVDVKVDPGRYHVTCEPPTTEFGLLVYGVSGENAYEYPGGL</sequence>
<feature type="signal peptide" evidence="3">
    <location>
        <begin position="1"/>
        <end position="20"/>
    </location>
</feature>
<dbReference type="PANTHER" id="PTHR46534">
    <property type="entry name" value="IGGFC_BINDING DOMAIN-CONTAINING PROTEIN"/>
    <property type="match status" value="1"/>
</dbReference>
<dbReference type="Gene3D" id="2.10.60.10">
    <property type="entry name" value="CD59"/>
    <property type="match status" value="1"/>
</dbReference>
<dbReference type="InterPro" id="IPR045860">
    <property type="entry name" value="Snake_toxin-like_sf"/>
</dbReference>